<organism evidence="1 2">
    <name type="scientific">Sulfuracidifex metallicus DSM 6482 = JCM 9184</name>
    <dbReference type="NCBI Taxonomy" id="523847"/>
    <lineage>
        <taxon>Archaea</taxon>
        <taxon>Thermoproteota</taxon>
        <taxon>Thermoprotei</taxon>
        <taxon>Sulfolobales</taxon>
        <taxon>Sulfolobaceae</taxon>
        <taxon>Sulfuracidifex</taxon>
    </lineage>
</organism>
<keyword evidence="2" id="KW-1185">Reference proteome</keyword>
<evidence type="ECO:0000313" key="1">
    <source>
        <dbReference type="EMBL" id="MUN28989.1"/>
    </source>
</evidence>
<sequence length="262" mass="27714">MTTTKNGSTSVSGVSTSVKTLGAIPIVKLIGISTCQAISSSGDVIFSGSCSEGSGTCGIYEAMTYVKDNYGIGRVELLGSFYPVGSPSPVQRVQLYGDATIYLSPTSLPFVLSSQRAGSIKLLWYQDVGIVNTLLSKTPSFSLSPYVYFPSMASSLFFANGNQSLGTPSSFTVAAWVNGGQNNNAGYVVTYGSLNAGISWTIQYGYGYVIFNTPSKTVQYSYDSSPFHVAVTYDNGVANMYVNGDPVTSSSCTISYVNPSYL</sequence>
<comment type="caution">
    <text evidence="1">The sequence shown here is derived from an EMBL/GenBank/DDBJ whole genome shotgun (WGS) entry which is preliminary data.</text>
</comment>
<dbReference type="EMBL" id="WGGD01000005">
    <property type="protein sequence ID" value="MUN28989.1"/>
    <property type="molecule type" value="Genomic_DNA"/>
</dbReference>
<proteinExistence type="predicted"/>
<reference evidence="1 2" key="1">
    <citation type="submission" date="2019-10" db="EMBL/GenBank/DDBJ databases">
        <title>Sequencing and Assembly of Multiple Reported Metal-Biooxidizing Members of the Extremely Thermoacidophilic Archaeal Family Sulfolobaceae.</title>
        <authorList>
            <person name="Counts J.A."/>
            <person name="Kelly R.M."/>
        </authorList>
    </citation>
    <scope>NUCLEOTIDE SEQUENCE [LARGE SCALE GENOMIC DNA]</scope>
    <source>
        <strain evidence="1 2">DSM 6482</strain>
    </source>
</reference>
<dbReference type="RefSeq" id="WP_156016550.1">
    <property type="nucleotide sequence ID" value="NZ_WGGD01000005.1"/>
</dbReference>
<dbReference type="AlphaFoldDB" id="A0A6A9QLF6"/>
<dbReference type="InterPro" id="IPR013320">
    <property type="entry name" value="ConA-like_dom_sf"/>
</dbReference>
<dbReference type="Proteomes" id="UP000470772">
    <property type="component" value="Unassembled WGS sequence"/>
</dbReference>
<dbReference type="Gene3D" id="2.60.120.200">
    <property type="match status" value="1"/>
</dbReference>
<evidence type="ECO:0000313" key="2">
    <source>
        <dbReference type="Proteomes" id="UP000470772"/>
    </source>
</evidence>
<accession>A0A6A9QLF6</accession>
<name>A0A6A9QLF6_SULME</name>
<dbReference type="SUPFAM" id="SSF49899">
    <property type="entry name" value="Concanavalin A-like lectins/glucanases"/>
    <property type="match status" value="1"/>
</dbReference>
<protein>
    <submittedName>
        <fullName evidence="1">Uncharacterized protein</fullName>
    </submittedName>
</protein>
<gene>
    <name evidence="1" type="ORF">GC250_05950</name>
</gene>
<dbReference type="Pfam" id="PF13385">
    <property type="entry name" value="Laminin_G_3"/>
    <property type="match status" value="1"/>
</dbReference>